<dbReference type="CDD" id="cd00371">
    <property type="entry name" value="HMA"/>
    <property type="match status" value="1"/>
</dbReference>
<sequence>MSRRRGEFEHRTSIFEGAFRAWSHLGGLMPEDVENKPTNEIDPLTYPIETDPRLASQRKSGDIKEAAKNPDGSPRPEYPYEPLPRSGLAHPYVQAILSPWLGPDADNEAIQLGLTTLRTWWQHRRKGESGSAIAALGTEKMKGVVEGYTRHFFTLAHCLVVNDKEQPPRTLHGRMKELEKMRSKRNKKRVRDDKQGDAGIVGVGNDADAASMQDNLKNDLTDSNLTPLERLHAAQRRQLASSGVVAQLPGGAQMDFPSNQPVIALKGKCIPGKIDLPSVVDAVNHHATQLAHRGTGGIPQPVASGSMPHPLNAMSMTQYGEPNTTPVVLVSSKGDIQISMKIDGITCAHCVKIVETVLRGCNGNKSPIDGLLDAAADRVLNSVLIKIDRASNAKRIAFEAARNLSMVGYTGKVREMRIVGSDADTKSTMDLGALSTAFEVVANNESTDDVFDWSQRCTCPDNGITRNDCTRHSQMNPRIFETFDQREKAVVEYMAGCAMRYGMPCSCGPSCQCKNCSVHSDNGGKNMGQGGNPMNMHDAVDARAIAAVGLDMADPLHGLQPDPLDEEPISVDQKMDFFGMAPPSGVPPGNMPISHIQQHQLSNQPMIPETHEMNHDANAAGSGLMFNSRRSTRNPSIISYGGLRNMSINSETTFGRAMSGLSALSIDWENLEDFDLDVDHSAHIDNQSPPGNRRSSVRRSFANHPGTNDTSQGDNHVSFKV</sequence>
<evidence type="ECO:0000313" key="2">
    <source>
        <dbReference type="EMBL" id="CAE0404291.1"/>
    </source>
</evidence>
<dbReference type="InterPro" id="IPR036163">
    <property type="entry name" value="HMA_dom_sf"/>
</dbReference>
<feature type="compositionally biased region" description="Polar residues" evidence="1">
    <location>
        <begin position="684"/>
        <end position="694"/>
    </location>
</feature>
<dbReference type="AlphaFoldDB" id="A0A7S3P4E0"/>
<dbReference type="SUPFAM" id="SSF55008">
    <property type="entry name" value="HMA, heavy metal-associated domain"/>
    <property type="match status" value="1"/>
</dbReference>
<protein>
    <recommendedName>
        <fullName evidence="3">HMA domain-containing protein</fullName>
    </recommendedName>
</protein>
<proteinExistence type="predicted"/>
<feature type="region of interest" description="Disordered" evidence="1">
    <location>
        <begin position="180"/>
        <end position="205"/>
    </location>
</feature>
<evidence type="ECO:0000256" key="1">
    <source>
        <dbReference type="SAM" id="MobiDB-lite"/>
    </source>
</evidence>
<reference evidence="2" key="1">
    <citation type="submission" date="2021-01" db="EMBL/GenBank/DDBJ databases">
        <authorList>
            <person name="Corre E."/>
            <person name="Pelletier E."/>
            <person name="Niang G."/>
            <person name="Scheremetjew M."/>
            <person name="Finn R."/>
            <person name="Kale V."/>
            <person name="Holt S."/>
            <person name="Cochrane G."/>
            <person name="Meng A."/>
            <person name="Brown T."/>
            <person name="Cohen L."/>
        </authorList>
    </citation>
    <scope>NUCLEOTIDE SEQUENCE</scope>
    <source>
        <strain evidence="2">CCMP127</strain>
    </source>
</reference>
<dbReference type="InterPro" id="IPR006121">
    <property type="entry name" value="HMA_dom"/>
</dbReference>
<accession>A0A7S3P4E0</accession>
<name>A0A7S3P4E0_9STRA</name>
<dbReference type="EMBL" id="HBIM01002788">
    <property type="protein sequence ID" value="CAE0404291.1"/>
    <property type="molecule type" value="Transcribed_RNA"/>
</dbReference>
<evidence type="ECO:0008006" key="3">
    <source>
        <dbReference type="Google" id="ProtNLM"/>
    </source>
</evidence>
<gene>
    <name evidence="2" type="ORF">ACOF00016_LOCUS2444</name>
</gene>
<feature type="compositionally biased region" description="Polar residues" evidence="1">
    <location>
        <begin position="705"/>
        <end position="715"/>
    </location>
</feature>
<feature type="region of interest" description="Disordered" evidence="1">
    <location>
        <begin position="681"/>
        <end position="721"/>
    </location>
</feature>
<dbReference type="GO" id="GO:0046872">
    <property type="term" value="F:metal ion binding"/>
    <property type="evidence" value="ECO:0007669"/>
    <property type="project" value="InterPro"/>
</dbReference>
<feature type="region of interest" description="Disordered" evidence="1">
    <location>
        <begin position="31"/>
        <end position="83"/>
    </location>
</feature>
<organism evidence="2">
    <name type="scientific">Amphora coffeiformis</name>
    <dbReference type="NCBI Taxonomy" id="265554"/>
    <lineage>
        <taxon>Eukaryota</taxon>
        <taxon>Sar</taxon>
        <taxon>Stramenopiles</taxon>
        <taxon>Ochrophyta</taxon>
        <taxon>Bacillariophyta</taxon>
        <taxon>Bacillariophyceae</taxon>
        <taxon>Bacillariophycidae</taxon>
        <taxon>Thalassiophysales</taxon>
        <taxon>Catenulaceae</taxon>
        <taxon>Amphora</taxon>
    </lineage>
</organism>
<feature type="compositionally biased region" description="Basic and acidic residues" evidence="1">
    <location>
        <begin position="59"/>
        <end position="68"/>
    </location>
</feature>